<evidence type="ECO:0000256" key="1">
    <source>
        <dbReference type="SAM" id="MobiDB-lite"/>
    </source>
</evidence>
<evidence type="ECO:0000313" key="3">
    <source>
        <dbReference type="Proteomes" id="UP001163846"/>
    </source>
</evidence>
<sequence length="474" mass="53194">MTSRLISERLVIVGREQSFSRINSPVVSSLYEELQLCTTEAAFPQEVVVDFAQRTSYFGIIGLNPRPPKADSTEPSLSYKPLEDRKNDQFKINSWTIQDHMDAEDEIQENPELGTIVGIMYLICTQNPPYPPGSIGEMSFGIVISEKYRCKGYAKEALGLILNEAFTHMNCHRVQVRLLDTHAKDKAMRLFMGLRFAHEGRRRRAFFSIIENEWKDTTCLAILDTDWLIRSKYLTEVTPTSLWDEMLSRHAREQQELLQWHEAQTRSWPAANGLKRTTSMETIRVTEWLSDAKPDSAASSDAESTDDEHPLSIAGPLRKGKGKAKQFVNPFNFRSSSNALSSDSEDYDDLPTHQPFNKKSSSDEASDSHFVAGFDFARPSSSSPFLSPSPPRSPSLSSYHSSSPLYRSRSRSDSFSDWEGPSDVADAHPTSYASSTDSSDWELPDARELAGSPTFPLPEMSETPSDSEAYGIAE</sequence>
<keyword evidence="3" id="KW-1185">Reference proteome</keyword>
<feature type="region of interest" description="Disordered" evidence="1">
    <location>
        <begin position="335"/>
        <end position="365"/>
    </location>
</feature>
<evidence type="ECO:0000313" key="2">
    <source>
        <dbReference type="EMBL" id="KAJ3839995.1"/>
    </source>
</evidence>
<dbReference type="SUPFAM" id="SSF55729">
    <property type="entry name" value="Acyl-CoA N-acyltransferases (Nat)"/>
    <property type="match status" value="1"/>
</dbReference>
<feature type="region of interest" description="Disordered" evidence="1">
    <location>
        <begin position="292"/>
        <end position="323"/>
    </location>
</feature>
<feature type="region of interest" description="Disordered" evidence="1">
    <location>
        <begin position="381"/>
        <end position="474"/>
    </location>
</feature>
<evidence type="ECO:0008006" key="4">
    <source>
        <dbReference type="Google" id="ProtNLM"/>
    </source>
</evidence>
<dbReference type="EMBL" id="MU806099">
    <property type="protein sequence ID" value="KAJ3839995.1"/>
    <property type="molecule type" value="Genomic_DNA"/>
</dbReference>
<organism evidence="2 3">
    <name type="scientific">Lentinula raphanica</name>
    <dbReference type="NCBI Taxonomy" id="153919"/>
    <lineage>
        <taxon>Eukaryota</taxon>
        <taxon>Fungi</taxon>
        <taxon>Dikarya</taxon>
        <taxon>Basidiomycota</taxon>
        <taxon>Agaricomycotina</taxon>
        <taxon>Agaricomycetes</taxon>
        <taxon>Agaricomycetidae</taxon>
        <taxon>Agaricales</taxon>
        <taxon>Marasmiineae</taxon>
        <taxon>Omphalotaceae</taxon>
        <taxon>Lentinula</taxon>
    </lineage>
</organism>
<proteinExistence type="predicted"/>
<gene>
    <name evidence="2" type="ORF">F5878DRAFT_90954</name>
</gene>
<dbReference type="InterPro" id="IPR016181">
    <property type="entry name" value="Acyl_CoA_acyltransferase"/>
</dbReference>
<dbReference type="AlphaFoldDB" id="A0AA38PC68"/>
<accession>A0AA38PC68</accession>
<name>A0AA38PC68_9AGAR</name>
<feature type="compositionally biased region" description="Low complexity" evidence="1">
    <location>
        <begin position="394"/>
        <end position="417"/>
    </location>
</feature>
<protein>
    <recommendedName>
        <fullName evidence="4">N-acetyltransferase domain-containing protein</fullName>
    </recommendedName>
</protein>
<comment type="caution">
    <text evidence="2">The sequence shown here is derived from an EMBL/GenBank/DDBJ whole genome shotgun (WGS) entry which is preliminary data.</text>
</comment>
<dbReference type="Gene3D" id="3.40.630.30">
    <property type="match status" value="1"/>
</dbReference>
<dbReference type="Proteomes" id="UP001163846">
    <property type="component" value="Unassembled WGS sequence"/>
</dbReference>
<reference evidence="2" key="1">
    <citation type="submission" date="2022-08" db="EMBL/GenBank/DDBJ databases">
        <authorList>
            <consortium name="DOE Joint Genome Institute"/>
            <person name="Min B."/>
            <person name="Riley R."/>
            <person name="Sierra-Patev S."/>
            <person name="Naranjo-Ortiz M."/>
            <person name="Looney B."/>
            <person name="Konkel Z."/>
            <person name="Slot J.C."/>
            <person name="Sakamoto Y."/>
            <person name="Steenwyk J.L."/>
            <person name="Rokas A."/>
            <person name="Carro J."/>
            <person name="Camarero S."/>
            <person name="Ferreira P."/>
            <person name="Molpeceres G."/>
            <person name="Ruiz-Duenas F.J."/>
            <person name="Serrano A."/>
            <person name="Henrissat B."/>
            <person name="Drula E."/>
            <person name="Hughes K.W."/>
            <person name="Mata J.L."/>
            <person name="Ishikawa N.K."/>
            <person name="Vargas-Isla R."/>
            <person name="Ushijima S."/>
            <person name="Smith C.A."/>
            <person name="Ahrendt S."/>
            <person name="Andreopoulos W."/>
            <person name="He G."/>
            <person name="Labutti K."/>
            <person name="Lipzen A."/>
            <person name="Ng V."/>
            <person name="Sandor L."/>
            <person name="Barry K."/>
            <person name="Martinez A.T."/>
            <person name="Xiao Y."/>
            <person name="Gibbons J.G."/>
            <person name="Terashima K."/>
            <person name="Hibbett D.S."/>
            <person name="Grigoriev I.V."/>
        </authorList>
    </citation>
    <scope>NUCLEOTIDE SEQUENCE</scope>
    <source>
        <strain evidence="2">TFB9207</strain>
    </source>
</reference>